<dbReference type="RefSeq" id="WP_131979320.1">
    <property type="nucleotide sequence ID" value="NZ_SMKL01000006.1"/>
</dbReference>
<dbReference type="Gene3D" id="3.40.50.150">
    <property type="entry name" value="Vaccinia Virus protein VP39"/>
    <property type="match status" value="1"/>
</dbReference>
<protein>
    <submittedName>
        <fullName evidence="4">Class I SAM-dependent methyltransferase</fullName>
    </submittedName>
</protein>
<proteinExistence type="predicted"/>
<sequence length="218" mass="23506">MTAPRDTDPHTGPGTDPKEIVRRGYDALSHHYRADDADPDTHRPWIAELVERLPAHASVLDLGCGNGVPVARDLAAAGLAVIGVDLSEVQVARARALVPDATFLAADATTVELPERGFDAVVCLYALIHIPLQEQPPLLARIAGWLRPGGLMVATTGHRAWTGTEDDWLGGGATMWWSHADAATYRAWIEAAGFTVERQELVPEGDSGHELFWARTPA</sequence>
<name>A0A4R4RW15_9ACTN</name>
<comment type="caution">
    <text evidence="4">The sequence shown here is derived from an EMBL/GenBank/DDBJ whole genome shotgun (WGS) entry which is preliminary data.</text>
</comment>
<organism evidence="4 5">
    <name type="scientific">Jiangella ureilytica</name>
    <dbReference type="NCBI Taxonomy" id="2530374"/>
    <lineage>
        <taxon>Bacteria</taxon>
        <taxon>Bacillati</taxon>
        <taxon>Actinomycetota</taxon>
        <taxon>Actinomycetes</taxon>
        <taxon>Jiangellales</taxon>
        <taxon>Jiangellaceae</taxon>
        <taxon>Jiangella</taxon>
    </lineage>
</organism>
<dbReference type="PANTHER" id="PTHR43861">
    <property type="entry name" value="TRANS-ACONITATE 2-METHYLTRANSFERASE-RELATED"/>
    <property type="match status" value="1"/>
</dbReference>
<accession>A0A4R4RW15</accession>
<keyword evidence="4" id="KW-0489">Methyltransferase</keyword>
<dbReference type="CDD" id="cd02440">
    <property type="entry name" value="AdoMet_MTases"/>
    <property type="match status" value="1"/>
</dbReference>
<feature type="region of interest" description="Disordered" evidence="2">
    <location>
        <begin position="1"/>
        <end position="20"/>
    </location>
</feature>
<dbReference type="Proteomes" id="UP000295621">
    <property type="component" value="Unassembled WGS sequence"/>
</dbReference>
<dbReference type="Pfam" id="PF13649">
    <property type="entry name" value="Methyltransf_25"/>
    <property type="match status" value="1"/>
</dbReference>
<dbReference type="SUPFAM" id="SSF53335">
    <property type="entry name" value="S-adenosyl-L-methionine-dependent methyltransferases"/>
    <property type="match status" value="1"/>
</dbReference>
<feature type="domain" description="Methyltransferase" evidence="3">
    <location>
        <begin position="59"/>
        <end position="150"/>
    </location>
</feature>
<evidence type="ECO:0000256" key="2">
    <source>
        <dbReference type="SAM" id="MobiDB-lite"/>
    </source>
</evidence>
<reference evidence="4 5" key="1">
    <citation type="submission" date="2019-02" db="EMBL/GenBank/DDBJ databases">
        <title>Draft genome sequences of novel Actinobacteria.</title>
        <authorList>
            <person name="Sahin N."/>
            <person name="Ay H."/>
            <person name="Saygin H."/>
        </authorList>
    </citation>
    <scope>NUCLEOTIDE SEQUENCE [LARGE SCALE GENOMIC DNA]</scope>
    <source>
        <strain evidence="4 5">KC603</strain>
    </source>
</reference>
<evidence type="ECO:0000256" key="1">
    <source>
        <dbReference type="ARBA" id="ARBA00022679"/>
    </source>
</evidence>
<dbReference type="GO" id="GO:0032259">
    <property type="term" value="P:methylation"/>
    <property type="evidence" value="ECO:0007669"/>
    <property type="project" value="UniProtKB-KW"/>
</dbReference>
<gene>
    <name evidence="4" type="ORF">E1212_03720</name>
</gene>
<keyword evidence="1 4" id="KW-0808">Transferase</keyword>
<evidence type="ECO:0000259" key="3">
    <source>
        <dbReference type="Pfam" id="PF13649"/>
    </source>
</evidence>
<evidence type="ECO:0000313" key="5">
    <source>
        <dbReference type="Proteomes" id="UP000295621"/>
    </source>
</evidence>
<keyword evidence="5" id="KW-1185">Reference proteome</keyword>
<dbReference type="EMBL" id="SMKL01000006">
    <property type="protein sequence ID" value="TDC53914.1"/>
    <property type="molecule type" value="Genomic_DNA"/>
</dbReference>
<dbReference type="AlphaFoldDB" id="A0A4R4RW15"/>
<dbReference type="InterPro" id="IPR029063">
    <property type="entry name" value="SAM-dependent_MTases_sf"/>
</dbReference>
<dbReference type="GO" id="GO:0008168">
    <property type="term" value="F:methyltransferase activity"/>
    <property type="evidence" value="ECO:0007669"/>
    <property type="project" value="UniProtKB-KW"/>
</dbReference>
<dbReference type="OrthoDB" id="8385759at2"/>
<dbReference type="InterPro" id="IPR041698">
    <property type="entry name" value="Methyltransf_25"/>
</dbReference>
<evidence type="ECO:0000313" key="4">
    <source>
        <dbReference type="EMBL" id="TDC53914.1"/>
    </source>
</evidence>